<evidence type="ECO:0000256" key="5">
    <source>
        <dbReference type="ARBA" id="ARBA00022801"/>
    </source>
</evidence>
<keyword evidence="17" id="KW-1185">Reference proteome</keyword>
<evidence type="ECO:0000256" key="9">
    <source>
        <dbReference type="ARBA" id="ARBA00047669"/>
    </source>
</evidence>
<gene>
    <name evidence="16" type="ORF">M409DRAFT_64542</name>
</gene>
<comment type="catalytic activity">
    <reaction evidence="9">
        <text>N(4)-(alpha-D-Man-(1-&gt;2)-alpha-D-Man-(1-&gt;2)-alpha-D-Man-(1-&gt;3)-[alpha-D-Man-(1-&gt;3)-[alpha-D-Man-(1-&gt;2)-alpha-D-Man-(1-&gt;6)]-alpha-D-Man-(1-&gt;6)]-beta-D-Man-(1-&gt;4)-beta-D-GlcNAc-(1-&gt;4)-beta-D-GlcNAc)-L-asparaginyl-[protein] (N-glucan mannose isomer 8A1,2,3B1,3) + 3 H2O = N(4)-(alpha-D-Man-(1-&gt;3)-[alpha-D-Man-(1-&gt;3)-[alpha-D-Man-(1-&gt;6)]-alpha-D-Man-(1-&gt;6)]-beta-D-Man-(1-&gt;4)-beta-D-GlcNAc-(1-&gt;4)-beta-D-GlcNAc)-L-asparaginyl-[protein] (N-glucan mannose isomer 5A1,2) + 3 beta-D-mannose</text>
        <dbReference type="Rhea" id="RHEA:56028"/>
        <dbReference type="Rhea" id="RHEA-COMP:14358"/>
        <dbReference type="Rhea" id="RHEA-COMP:14367"/>
        <dbReference type="ChEBI" id="CHEBI:15377"/>
        <dbReference type="ChEBI" id="CHEBI:28563"/>
        <dbReference type="ChEBI" id="CHEBI:59087"/>
        <dbReference type="ChEBI" id="CHEBI:60628"/>
        <dbReference type="EC" id="3.2.1.113"/>
    </reaction>
</comment>
<name>A0A6A6CWM9_ZASCE</name>
<evidence type="ECO:0000256" key="15">
    <source>
        <dbReference type="SAM" id="SignalP"/>
    </source>
</evidence>
<dbReference type="InterPro" id="IPR036026">
    <property type="entry name" value="Seven-hairpin_glycosidases"/>
</dbReference>
<dbReference type="GO" id="GO:0005783">
    <property type="term" value="C:endoplasmic reticulum"/>
    <property type="evidence" value="ECO:0007669"/>
    <property type="project" value="TreeGrafter"/>
</dbReference>
<dbReference type="RefSeq" id="XP_033671098.1">
    <property type="nucleotide sequence ID" value="XM_033816126.1"/>
</dbReference>
<protein>
    <recommendedName>
        <fullName evidence="13">alpha-1,2-Mannosidase</fullName>
        <ecNumber evidence="13">3.2.1.-</ecNumber>
    </recommendedName>
</protein>
<dbReference type="InterPro" id="IPR012341">
    <property type="entry name" value="6hp_glycosidase-like_sf"/>
</dbReference>
<evidence type="ECO:0000256" key="7">
    <source>
        <dbReference type="ARBA" id="ARBA00023180"/>
    </source>
</evidence>
<evidence type="ECO:0000256" key="13">
    <source>
        <dbReference type="RuleBase" id="RU361193"/>
    </source>
</evidence>
<proteinExistence type="inferred from homology"/>
<dbReference type="InterPro" id="IPR050749">
    <property type="entry name" value="Glycosyl_Hydrolase_47"/>
</dbReference>
<keyword evidence="8 13" id="KW-0326">Glycosidase</keyword>
<feature type="compositionally biased region" description="Polar residues" evidence="14">
    <location>
        <begin position="32"/>
        <end position="44"/>
    </location>
</feature>
<evidence type="ECO:0000256" key="8">
    <source>
        <dbReference type="ARBA" id="ARBA00023295"/>
    </source>
</evidence>
<comment type="catalytic activity">
    <reaction evidence="10">
        <text>N(4)-(alpha-D-Man-(1-&gt;2)-alpha-D-Man-(1-&gt;2)-alpha-D-Man-(1-&gt;3)-[alpha-D-Man-(1-&gt;2)-alpha-D-Man-(1-&gt;3)-[alpha-D-Man-(1-&gt;2)-alpha-D-Man-(1-&gt;6)]-alpha-D-Man-(1-&gt;6)]-beta-D-Man-(1-&gt;4)-beta-D-GlcNAc-(1-&gt;4)-beta-D-GlcNAc)-L-asparaginyl-[protein] (N-glucan mannose isomer 9A1,2,3B1,2,3) + 4 H2O = N(4)-(alpha-D-Man-(1-&gt;3)-[alpha-D-Man-(1-&gt;3)-[alpha-D-Man-(1-&gt;6)]-alpha-D-Man-(1-&gt;6)]-beta-D-Man-(1-&gt;4)-beta-D-GlcNAc-(1-&gt;4)-beta-D-GlcNAc)-L-asparaginyl-[protein] (N-glucan mannose isomer 5A1,2) + 4 beta-D-mannose</text>
        <dbReference type="Rhea" id="RHEA:56008"/>
        <dbReference type="Rhea" id="RHEA-COMP:14356"/>
        <dbReference type="Rhea" id="RHEA-COMP:14367"/>
        <dbReference type="ChEBI" id="CHEBI:15377"/>
        <dbReference type="ChEBI" id="CHEBI:28563"/>
        <dbReference type="ChEBI" id="CHEBI:59087"/>
        <dbReference type="ChEBI" id="CHEBI:139493"/>
        <dbReference type="EC" id="3.2.1.113"/>
    </reaction>
</comment>
<keyword evidence="11" id="KW-0479">Metal-binding</keyword>
<feature type="signal peptide" evidence="15">
    <location>
        <begin position="1"/>
        <end position="24"/>
    </location>
</feature>
<dbReference type="PRINTS" id="PR00747">
    <property type="entry name" value="GLYHDRLASE47"/>
</dbReference>
<dbReference type="OrthoDB" id="8118055at2759"/>
<keyword evidence="4 15" id="KW-0732">Signal</keyword>
<sequence length="602" mass="65776">MFSYLSLVLALSLLFNSFIVIADAQKGPPPYSSAQSDGAPTTQAGPVVPDRTGPATTLTFTLSRPNPLSTPTGKNASCKNVQAAGVKGDAQRAEAIKNAFRYAWDAYEKYAYGLDELEPLSANGTNGRYGWGLTIVDSIDTAIIMDLQDVVESMLNFIAKVDFTTTKEGHPVNLFETNIRYIGGLISAYDLLKSGRFSNDYDQSLIDGLLEQAARLANIVALGFNTPSGLPSAELNWTTRAPIPGEYTDEATNTTYNSTNTASCGTFVLDWARLSDLTGNETYRRVTEKANSYLVNPSPPPVYPGLVGTQFSTDTGKMLTFDGGWQAGVDSFLEYLIKDYQYKPTNTTTAYRDFWLQAVQSTIENIAVHPFGLPDLTFISYLDVNGTIRYFADDFSCFAGGNYLLGGALLDVPEISALGIAYTDGCHQTYNTTTTGLGPLAWAWFNESGQAYDPTDENDAAALKSAAKRGFWIPARVENWFSRPEPLESIFYAHRITGDPRWAEYNWEIFRAINETSRNRIAFAAVNNVDMPDGGSMSDALDSFFFAEVLKYLYLTFTEPDVIDLSEWVFNTEAHPFLAVCAGGHGNTTSAGGSGRSSNAMI</sequence>
<feature type="region of interest" description="Disordered" evidence="14">
    <location>
        <begin position="29"/>
        <end position="52"/>
    </location>
</feature>
<evidence type="ECO:0000256" key="6">
    <source>
        <dbReference type="ARBA" id="ARBA00023157"/>
    </source>
</evidence>
<dbReference type="GO" id="GO:0005509">
    <property type="term" value="F:calcium ion binding"/>
    <property type="evidence" value="ECO:0007669"/>
    <property type="project" value="InterPro"/>
</dbReference>
<evidence type="ECO:0000256" key="2">
    <source>
        <dbReference type="ARBA" id="ARBA00004922"/>
    </source>
</evidence>
<evidence type="ECO:0000313" key="17">
    <source>
        <dbReference type="Proteomes" id="UP000799537"/>
    </source>
</evidence>
<feature type="disulfide bond" evidence="12">
    <location>
        <begin position="397"/>
        <end position="426"/>
    </location>
</feature>
<dbReference type="EMBL" id="ML993586">
    <property type="protein sequence ID" value="KAF2170209.1"/>
    <property type="molecule type" value="Genomic_DNA"/>
</dbReference>
<evidence type="ECO:0000256" key="1">
    <source>
        <dbReference type="ARBA" id="ARBA00001913"/>
    </source>
</evidence>
<organism evidence="16 17">
    <name type="scientific">Zasmidium cellare ATCC 36951</name>
    <dbReference type="NCBI Taxonomy" id="1080233"/>
    <lineage>
        <taxon>Eukaryota</taxon>
        <taxon>Fungi</taxon>
        <taxon>Dikarya</taxon>
        <taxon>Ascomycota</taxon>
        <taxon>Pezizomycotina</taxon>
        <taxon>Dothideomycetes</taxon>
        <taxon>Dothideomycetidae</taxon>
        <taxon>Mycosphaerellales</taxon>
        <taxon>Mycosphaerellaceae</taxon>
        <taxon>Zasmidium</taxon>
    </lineage>
</organism>
<dbReference type="UniPathway" id="UPA00378"/>
<dbReference type="EC" id="3.2.1.-" evidence="13"/>
<dbReference type="SUPFAM" id="SSF48225">
    <property type="entry name" value="Seven-hairpin glycosidases"/>
    <property type="match status" value="1"/>
</dbReference>
<dbReference type="GO" id="GO:0004571">
    <property type="term" value="F:mannosyl-oligosaccharide 1,2-alpha-mannosidase activity"/>
    <property type="evidence" value="ECO:0007669"/>
    <property type="project" value="UniProtKB-EC"/>
</dbReference>
<dbReference type="FunFam" id="1.50.10.10:FF:000047">
    <property type="entry name" value="Mannosyl-oligosaccharide alpha-1,2-mannosidase"/>
    <property type="match status" value="1"/>
</dbReference>
<dbReference type="Gene3D" id="1.50.10.10">
    <property type="match status" value="1"/>
</dbReference>
<evidence type="ECO:0000313" key="16">
    <source>
        <dbReference type="EMBL" id="KAF2170209.1"/>
    </source>
</evidence>
<accession>A0A6A6CWM9</accession>
<evidence type="ECO:0000256" key="12">
    <source>
        <dbReference type="PIRSR" id="PIRSR601382-3"/>
    </source>
</evidence>
<reference evidence="16" key="1">
    <citation type="journal article" date="2020" name="Stud. Mycol.">
        <title>101 Dothideomycetes genomes: a test case for predicting lifestyles and emergence of pathogens.</title>
        <authorList>
            <person name="Haridas S."/>
            <person name="Albert R."/>
            <person name="Binder M."/>
            <person name="Bloem J."/>
            <person name="Labutti K."/>
            <person name="Salamov A."/>
            <person name="Andreopoulos B."/>
            <person name="Baker S."/>
            <person name="Barry K."/>
            <person name="Bills G."/>
            <person name="Bluhm B."/>
            <person name="Cannon C."/>
            <person name="Castanera R."/>
            <person name="Culley D."/>
            <person name="Daum C."/>
            <person name="Ezra D."/>
            <person name="Gonzalez J."/>
            <person name="Henrissat B."/>
            <person name="Kuo A."/>
            <person name="Liang C."/>
            <person name="Lipzen A."/>
            <person name="Lutzoni F."/>
            <person name="Magnuson J."/>
            <person name="Mondo S."/>
            <person name="Nolan M."/>
            <person name="Ohm R."/>
            <person name="Pangilinan J."/>
            <person name="Park H.-J."/>
            <person name="Ramirez L."/>
            <person name="Alfaro M."/>
            <person name="Sun H."/>
            <person name="Tritt A."/>
            <person name="Yoshinaga Y."/>
            <person name="Zwiers L.-H."/>
            <person name="Turgeon B."/>
            <person name="Goodwin S."/>
            <person name="Spatafora J."/>
            <person name="Crous P."/>
            <person name="Grigoriev I."/>
        </authorList>
    </citation>
    <scope>NUCLEOTIDE SEQUENCE</scope>
    <source>
        <strain evidence="16">ATCC 36951</strain>
    </source>
</reference>
<evidence type="ECO:0000256" key="3">
    <source>
        <dbReference type="ARBA" id="ARBA00007658"/>
    </source>
</evidence>
<dbReference type="AlphaFoldDB" id="A0A6A6CWM9"/>
<evidence type="ECO:0000256" key="4">
    <source>
        <dbReference type="ARBA" id="ARBA00022729"/>
    </source>
</evidence>
<dbReference type="Proteomes" id="UP000799537">
    <property type="component" value="Unassembled WGS sequence"/>
</dbReference>
<dbReference type="PANTHER" id="PTHR11742:SF101">
    <property type="entry name" value="MANNOSYL-OLIGOSACCHARIDE ALPHA-1,2-MANNOSIDASE 1B"/>
    <property type="match status" value="1"/>
</dbReference>
<dbReference type="GO" id="GO:0036503">
    <property type="term" value="P:ERAD pathway"/>
    <property type="evidence" value="ECO:0007669"/>
    <property type="project" value="UniProtKB-ARBA"/>
</dbReference>
<evidence type="ECO:0000256" key="14">
    <source>
        <dbReference type="SAM" id="MobiDB-lite"/>
    </source>
</evidence>
<evidence type="ECO:0000256" key="10">
    <source>
        <dbReference type="ARBA" id="ARBA00048605"/>
    </source>
</evidence>
<keyword evidence="7" id="KW-0325">Glycoprotein</keyword>
<dbReference type="InterPro" id="IPR001382">
    <property type="entry name" value="Glyco_hydro_47"/>
</dbReference>
<keyword evidence="6 12" id="KW-1015">Disulfide bond</keyword>
<feature type="chain" id="PRO_5025524464" description="alpha-1,2-Mannosidase" evidence="15">
    <location>
        <begin position="25"/>
        <end position="602"/>
    </location>
</feature>
<dbReference type="PANTHER" id="PTHR11742">
    <property type="entry name" value="MANNOSYL-OLIGOSACCHARIDE ALPHA-1,2-MANNOSIDASE-RELATED"/>
    <property type="match status" value="1"/>
</dbReference>
<keyword evidence="11" id="KW-0106">Calcium</keyword>
<comment type="cofactor">
    <cofactor evidence="1 11">
        <name>Ca(2+)</name>
        <dbReference type="ChEBI" id="CHEBI:29108"/>
    </cofactor>
</comment>
<dbReference type="Pfam" id="PF01532">
    <property type="entry name" value="Glyco_hydro_47"/>
    <property type="match status" value="1"/>
</dbReference>
<keyword evidence="5 13" id="KW-0378">Hydrolase</keyword>
<comment type="similarity">
    <text evidence="3 13">Belongs to the glycosyl hydrolase 47 family.</text>
</comment>
<evidence type="ECO:0000256" key="11">
    <source>
        <dbReference type="PIRSR" id="PIRSR601382-2"/>
    </source>
</evidence>
<dbReference type="GeneID" id="54569398"/>
<feature type="binding site" evidence="11">
    <location>
        <position position="572"/>
    </location>
    <ligand>
        <name>Ca(2+)</name>
        <dbReference type="ChEBI" id="CHEBI:29108"/>
    </ligand>
</feature>
<dbReference type="GO" id="GO:0016020">
    <property type="term" value="C:membrane"/>
    <property type="evidence" value="ECO:0007669"/>
    <property type="project" value="InterPro"/>
</dbReference>
<comment type="pathway">
    <text evidence="2">Protein modification; protein glycosylation.</text>
</comment>
<dbReference type="GO" id="GO:0005975">
    <property type="term" value="P:carbohydrate metabolic process"/>
    <property type="evidence" value="ECO:0007669"/>
    <property type="project" value="InterPro"/>
</dbReference>